<accession>A0A4R2RYZ4</accession>
<keyword evidence="2" id="KW-1185">Reference proteome</keyword>
<proteinExistence type="predicted"/>
<dbReference type="RefSeq" id="WP_131917944.1">
    <property type="nucleotide sequence ID" value="NZ_JAOQNU010000002.1"/>
</dbReference>
<name>A0A4R2RYZ4_9FIRM</name>
<dbReference type="OrthoDB" id="2000698at2"/>
<gene>
    <name evidence="1" type="ORF">EDD73_102150</name>
</gene>
<evidence type="ECO:0000313" key="1">
    <source>
        <dbReference type="EMBL" id="TCP68754.1"/>
    </source>
</evidence>
<sequence>MYYIAAMFADIMTEGNGYLDVHGAISVVSTNYQPFPGSDDYRYEFHWWEDRRRVLLTERRESIFLDLRRVRKEFESGKWKDWVSRR</sequence>
<comment type="caution">
    <text evidence="1">The sequence shown here is derived from an EMBL/GenBank/DDBJ whole genome shotgun (WGS) entry which is preliminary data.</text>
</comment>
<dbReference type="Proteomes" id="UP000294813">
    <property type="component" value="Unassembled WGS sequence"/>
</dbReference>
<dbReference type="AlphaFoldDB" id="A0A4R2RYZ4"/>
<protein>
    <submittedName>
        <fullName evidence="1">Uncharacterized protein</fullName>
    </submittedName>
</protein>
<dbReference type="EMBL" id="SLXT01000002">
    <property type="protein sequence ID" value="TCP68754.1"/>
    <property type="molecule type" value="Genomic_DNA"/>
</dbReference>
<evidence type="ECO:0000313" key="2">
    <source>
        <dbReference type="Proteomes" id="UP000294813"/>
    </source>
</evidence>
<organism evidence="1 2">
    <name type="scientific">Heliophilum fasciatum</name>
    <dbReference type="NCBI Taxonomy" id="35700"/>
    <lineage>
        <taxon>Bacteria</taxon>
        <taxon>Bacillati</taxon>
        <taxon>Bacillota</taxon>
        <taxon>Clostridia</taxon>
        <taxon>Eubacteriales</taxon>
        <taxon>Heliobacteriaceae</taxon>
        <taxon>Heliophilum</taxon>
    </lineage>
</organism>
<reference evidence="1 2" key="1">
    <citation type="submission" date="2019-03" db="EMBL/GenBank/DDBJ databases">
        <title>Genomic Encyclopedia of Type Strains, Phase IV (KMG-IV): sequencing the most valuable type-strain genomes for metagenomic binning, comparative biology and taxonomic classification.</title>
        <authorList>
            <person name="Goeker M."/>
        </authorList>
    </citation>
    <scope>NUCLEOTIDE SEQUENCE [LARGE SCALE GENOMIC DNA]</scope>
    <source>
        <strain evidence="1 2">DSM 11170</strain>
    </source>
</reference>